<evidence type="ECO:0008006" key="4">
    <source>
        <dbReference type="Google" id="ProtNLM"/>
    </source>
</evidence>
<accession>A0AAD9H669</accession>
<feature type="chain" id="PRO_5042011956" description="Secreted protein" evidence="1">
    <location>
        <begin position="18"/>
        <end position="94"/>
    </location>
</feature>
<keyword evidence="3" id="KW-1185">Reference proteome</keyword>
<feature type="signal peptide" evidence="1">
    <location>
        <begin position="1"/>
        <end position="17"/>
    </location>
</feature>
<evidence type="ECO:0000256" key="1">
    <source>
        <dbReference type="SAM" id="SignalP"/>
    </source>
</evidence>
<organism evidence="2 3">
    <name type="scientific">Colletotrichum zoysiae</name>
    <dbReference type="NCBI Taxonomy" id="1216348"/>
    <lineage>
        <taxon>Eukaryota</taxon>
        <taxon>Fungi</taxon>
        <taxon>Dikarya</taxon>
        <taxon>Ascomycota</taxon>
        <taxon>Pezizomycotina</taxon>
        <taxon>Sordariomycetes</taxon>
        <taxon>Hypocreomycetidae</taxon>
        <taxon>Glomerellales</taxon>
        <taxon>Glomerellaceae</taxon>
        <taxon>Colletotrichum</taxon>
        <taxon>Colletotrichum graminicola species complex</taxon>
    </lineage>
</organism>
<comment type="caution">
    <text evidence="2">The sequence shown here is derived from an EMBL/GenBank/DDBJ whole genome shotgun (WGS) entry which is preliminary data.</text>
</comment>
<sequence length="94" mass="10719">MAEWLLTWVGLWWNTKGKQTCATLQVHSRIRGRTVQEHMIRPSLPTDSHFHLPIETRDAAVGLHPLEFLHTKQEKKSNLGCSAEGGYLRTCLPT</sequence>
<keyword evidence="1" id="KW-0732">Signal</keyword>
<dbReference type="Proteomes" id="UP001232148">
    <property type="component" value="Unassembled WGS sequence"/>
</dbReference>
<dbReference type="EMBL" id="MU843051">
    <property type="protein sequence ID" value="KAK2022269.1"/>
    <property type="molecule type" value="Genomic_DNA"/>
</dbReference>
<reference evidence="2" key="1">
    <citation type="submission" date="2021-06" db="EMBL/GenBank/DDBJ databases">
        <title>Comparative genomics, transcriptomics and evolutionary studies reveal genomic signatures of adaptation to plant cell wall in hemibiotrophic fungi.</title>
        <authorList>
            <consortium name="DOE Joint Genome Institute"/>
            <person name="Baroncelli R."/>
            <person name="Diaz J.F."/>
            <person name="Benocci T."/>
            <person name="Peng M."/>
            <person name="Battaglia E."/>
            <person name="Haridas S."/>
            <person name="Andreopoulos W."/>
            <person name="Labutti K."/>
            <person name="Pangilinan J."/>
            <person name="Floch G.L."/>
            <person name="Makela M.R."/>
            <person name="Henrissat B."/>
            <person name="Grigoriev I.V."/>
            <person name="Crouch J.A."/>
            <person name="De Vries R.P."/>
            <person name="Sukno S.A."/>
            <person name="Thon M.R."/>
        </authorList>
    </citation>
    <scope>NUCLEOTIDE SEQUENCE</scope>
    <source>
        <strain evidence="2">MAFF235873</strain>
    </source>
</reference>
<protein>
    <recommendedName>
        <fullName evidence="4">Secreted protein</fullName>
    </recommendedName>
</protein>
<evidence type="ECO:0000313" key="3">
    <source>
        <dbReference type="Proteomes" id="UP001232148"/>
    </source>
</evidence>
<evidence type="ECO:0000313" key="2">
    <source>
        <dbReference type="EMBL" id="KAK2022269.1"/>
    </source>
</evidence>
<proteinExistence type="predicted"/>
<name>A0AAD9H669_9PEZI</name>
<dbReference type="AlphaFoldDB" id="A0AAD9H669"/>
<gene>
    <name evidence="2" type="ORF">LX32DRAFT_203561</name>
</gene>